<dbReference type="Gene3D" id="2.30.30.140">
    <property type="match status" value="1"/>
</dbReference>
<reference evidence="2" key="1">
    <citation type="journal article" date="2023" name="Insect Mol. Biol.">
        <title>Genome sequencing provides insights into the evolution of gene families encoding plant cell wall-degrading enzymes in longhorned beetles.</title>
        <authorList>
            <person name="Shin N.R."/>
            <person name="Okamura Y."/>
            <person name="Kirsch R."/>
            <person name="Pauchet Y."/>
        </authorList>
    </citation>
    <scope>NUCLEOTIDE SEQUENCE</scope>
    <source>
        <strain evidence="2">AMC_N1</strain>
    </source>
</reference>
<comment type="caution">
    <text evidence="2">The sequence shown here is derived from an EMBL/GenBank/DDBJ whole genome shotgun (WGS) entry which is preliminary data.</text>
</comment>
<evidence type="ECO:0000313" key="2">
    <source>
        <dbReference type="EMBL" id="KAJ8958427.1"/>
    </source>
</evidence>
<dbReference type="CDD" id="cd20379">
    <property type="entry name" value="Tudor_dTUD-like"/>
    <property type="match status" value="1"/>
</dbReference>
<protein>
    <recommendedName>
        <fullName evidence="1">Tudor domain-containing protein</fullName>
    </recommendedName>
</protein>
<dbReference type="AlphaFoldDB" id="A0AAV8Z4J4"/>
<proteinExistence type="predicted"/>
<dbReference type="EMBL" id="JAPWTK010000017">
    <property type="protein sequence ID" value="KAJ8958427.1"/>
    <property type="molecule type" value="Genomic_DNA"/>
</dbReference>
<name>A0AAV8Z4J4_9CUCU</name>
<dbReference type="InterPro" id="IPR002999">
    <property type="entry name" value="Tudor"/>
</dbReference>
<dbReference type="Pfam" id="PF00567">
    <property type="entry name" value="TUDOR"/>
    <property type="match status" value="1"/>
</dbReference>
<evidence type="ECO:0000313" key="3">
    <source>
        <dbReference type="Proteomes" id="UP001162162"/>
    </source>
</evidence>
<dbReference type="PANTHER" id="PTHR22948">
    <property type="entry name" value="TUDOR DOMAIN CONTAINING PROTEIN"/>
    <property type="match status" value="1"/>
</dbReference>
<sequence>MAIPKNNIYQLKREFALSQAQAFVCRLVGLEELNDPVVDHRVSFTGDKERNHYRGVRLNVEDNGDVYVQLRSHGFVSLQNMLFNLESQILANPPVNLVSTVTKSSSENKIYFSKYKVDGHWYRVTIIDWSPKEDLAQIYFVDYGNTDVINVNEDVLYPLDKLSEVLSQYPYQAIKVRMLLDNIPSDFVTVANKAMPCDQPVLLKIMDYDSEKVPWVEFFKRNADGGLFCINKSITMEAEMKKGDGTNSAKSSKRKLAHIDGAANNVPSGGTLQRPPLPDKGDYFKVHIPFAVNPYNFFVQPLASRPQLNKMMEQLQHQYKNVLYSPLSVEQIVPGNIYA</sequence>
<keyword evidence="3" id="KW-1185">Reference proteome</keyword>
<dbReference type="PANTHER" id="PTHR22948:SF29">
    <property type="entry name" value="FI02030P-RELATED"/>
    <property type="match status" value="1"/>
</dbReference>
<dbReference type="InterPro" id="IPR050621">
    <property type="entry name" value="Tudor_domain_containing"/>
</dbReference>
<dbReference type="SUPFAM" id="SSF63748">
    <property type="entry name" value="Tudor/PWWP/MBT"/>
    <property type="match status" value="1"/>
</dbReference>
<evidence type="ECO:0000259" key="1">
    <source>
        <dbReference type="PROSITE" id="PS50304"/>
    </source>
</evidence>
<gene>
    <name evidence="2" type="ORF">NQ318_002213</name>
</gene>
<accession>A0AAV8Z4J4</accession>
<dbReference type="Proteomes" id="UP001162162">
    <property type="component" value="Unassembled WGS sequence"/>
</dbReference>
<dbReference type="SMART" id="SM00333">
    <property type="entry name" value="TUDOR"/>
    <property type="match status" value="1"/>
</dbReference>
<organism evidence="2 3">
    <name type="scientific">Aromia moschata</name>
    <dbReference type="NCBI Taxonomy" id="1265417"/>
    <lineage>
        <taxon>Eukaryota</taxon>
        <taxon>Metazoa</taxon>
        <taxon>Ecdysozoa</taxon>
        <taxon>Arthropoda</taxon>
        <taxon>Hexapoda</taxon>
        <taxon>Insecta</taxon>
        <taxon>Pterygota</taxon>
        <taxon>Neoptera</taxon>
        <taxon>Endopterygota</taxon>
        <taxon>Coleoptera</taxon>
        <taxon>Polyphaga</taxon>
        <taxon>Cucujiformia</taxon>
        <taxon>Chrysomeloidea</taxon>
        <taxon>Cerambycidae</taxon>
        <taxon>Cerambycinae</taxon>
        <taxon>Callichromatini</taxon>
        <taxon>Aromia</taxon>
    </lineage>
</organism>
<dbReference type="PROSITE" id="PS50304">
    <property type="entry name" value="TUDOR"/>
    <property type="match status" value="1"/>
</dbReference>
<feature type="domain" description="Tudor" evidence="1">
    <location>
        <begin position="104"/>
        <end position="164"/>
    </location>
</feature>